<proteinExistence type="predicted"/>
<comment type="caution">
    <text evidence="5">The sequence shown here is derived from an EMBL/GenBank/DDBJ whole genome shotgun (WGS) entry which is preliminary data.</text>
</comment>
<sequence>MSKESCDIPTISINDNEMKDLLKYLYKNESLLKEYGGIKLIPSGDFRNNLKKTSINLSSCSTIQQVKQIDNDNLIYSIKTIPLNENQQIERENCLIDDQIFWLLLPNGCQTQNLPSISSIPNQSLFLKRVQRNQLDFHQLPYQSLLKLCGKKFCKNHYSSTLSQAHGSASIFPLSSNKQDLYQFNYHYQGGIRYWYIIPFNERIKLEHLMKENYSSICFEHTDILVDPLLFNKYNIKYNKVVQHPNEILILSSGILSQSFTQNEILSESIHFALPNWFYDHLTSNSFLSYHFQLSSNLSKEELIDFNLFNNSNIEKYIQKYLQINSHQSEDSTSDKDTPFPNDVNDIANLIIDYYLLALDKITTLAFDSRWPMLKENSLTDIFGESIDIMEFSQFDNEIHFNELFSSKNSFDDIFMDDNQSDLLNQELVNEQIYSTNDSQTKLAETLNQDNVISKKNNNQSEIDIQKILYISNLNKQITKDQLRSYFIGSIKIILNQSRLPPYFNYAFIFHRTKHQADFNRKRCVNSSLFGSNTQIEHVKSISDLLNENKLNDQWDLVIKQIPENVSENELKIFFNSHQMKYIPARSIKKPKCIDKFLFGYAFLSFTNIQQAHDIMRNAHQYQINNQPLIVSYYRRIRSLKNQNIIHKFS</sequence>
<dbReference type="AlphaFoldDB" id="A0A814YNN7"/>
<dbReference type="GO" id="GO:0000785">
    <property type="term" value="C:chromatin"/>
    <property type="evidence" value="ECO:0007669"/>
    <property type="project" value="TreeGrafter"/>
</dbReference>
<dbReference type="GO" id="GO:0051864">
    <property type="term" value="F:histone H3K36 demethylase activity"/>
    <property type="evidence" value="ECO:0007669"/>
    <property type="project" value="TreeGrafter"/>
</dbReference>
<dbReference type="GO" id="GO:0003723">
    <property type="term" value="F:RNA binding"/>
    <property type="evidence" value="ECO:0007669"/>
    <property type="project" value="UniProtKB-UniRule"/>
</dbReference>
<evidence type="ECO:0000256" key="1">
    <source>
        <dbReference type="PROSITE-ProRule" id="PRU00176"/>
    </source>
</evidence>
<feature type="domain" description="RRM" evidence="2">
    <location>
        <begin position="555"/>
        <end position="636"/>
    </location>
</feature>
<dbReference type="EMBL" id="CAJNOR010001991">
    <property type="protein sequence ID" value="CAF1231490.1"/>
    <property type="molecule type" value="Genomic_DNA"/>
</dbReference>
<dbReference type="GO" id="GO:0010468">
    <property type="term" value="P:regulation of gene expression"/>
    <property type="evidence" value="ECO:0007669"/>
    <property type="project" value="TreeGrafter"/>
</dbReference>
<dbReference type="PANTHER" id="PTHR10694:SF7">
    <property type="entry name" value="[HISTONE H3]-TRIMETHYL-L-LYSINE(9) DEMETHYLASE"/>
    <property type="match status" value="1"/>
</dbReference>
<dbReference type="InterPro" id="IPR000504">
    <property type="entry name" value="RRM_dom"/>
</dbReference>
<dbReference type="SUPFAM" id="SSF54928">
    <property type="entry name" value="RNA-binding domain, RBD"/>
    <property type="match status" value="1"/>
</dbReference>
<dbReference type="PROSITE" id="PS51184">
    <property type="entry name" value="JMJC"/>
    <property type="match status" value="1"/>
</dbReference>
<dbReference type="PANTHER" id="PTHR10694">
    <property type="entry name" value="LYSINE-SPECIFIC DEMETHYLASE"/>
    <property type="match status" value="1"/>
</dbReference>
<dbReference type="Pfam" id="PF02373">
    <property type="entry name" value="JmjC"/>
    <property type="match status" value="1"/>
</dbReference>
<reference evidence="5" key="1">
    <citation type="submission" date="2021-02" db="EMBL/GenBank/DDBJ databases">
        <authorList>
            <person name="Nowell W R."/>
        </authorList>
    </citation>
    <scope>NUCLEOTIDE SEQUENCE</scope>
</reference>
<gene>
    <name evidence="5" type="ORF">XAT740_LOCUS25249</name>
</gene>
<keyword evidence="6" id="KW-1185">Reference proteome</keyword>
<dbReference type="InterPro" id="IPR012677">
    <property type="entry name" value="Nucleotide-bd_a/b_plait_sf"/>
</dbReference>
<dbReference type="InterPro" id="IPR003347">
    <property type="entry name" value="JmjC_dom"/>
</dbReference>
<dbReference type="InterPro" id="IPR035979">
    <property type="entry name" value="RBD_domain_sf"/>
</dbReference>
<dbReference type="PROSITE" id="PS50102">
    <property type="entry name" value="RRM"/>
    <property type="match status" value="1"/>
</dbReference>
<keyword evidence="1" id="KW-0694">RNA-binding</keyword>
<dbReference type="Proteomes" id="UP000663828">
    <property type="component" value="Unassembled WGS sequence"/>
</dbReference>
<organism evidence="5 6">
    <name type="scientific">Adineta ricciae</name>
    <name type="common">Rotifer</name>
    <dbReference type="NCBI Taxonomy" id="249248"/>
    <lineage>
        <taxon>Eukaryota</taxon>
        <taxon>Metazoa</taxon>
        <taxon>Spiralia</taxon>
        <taxon>Gnathifera</taxon>
        <taxon>Rotifera</taxon>
        <taxon>Eurotatoria</taxon>
        <taxon>Bdelloidea</taxon>
        <taxon>Adinetida</taxon>
        <taxon>Adinetidae</taxon>
        <taxon>Adineta</taxon>
    </lineage>
</organism>
<dbReference type="Gene3D" id="3.30.70.330">
    <property type="match status" value="1"/>
</dbReference>
<name>A0A814YNN7_ADIRI</name>
<accession>A0A814YNN7</accession>
<dbReference type="CDD" id="cd00590">
    <property type="entry name" value="RRM_SF"/>
    <property type="match status" value="2"/>
</dbReference>
<dbReference type="PROSITE" id="PS51183">
    <property type="entry name" value="JMJN"/>
    <property type="match status" value="1"/>
</dbReference>
<evidence type="ECO:0008006" key="7">
    <source>
        <dbReference type="Google" id="ProtNLM"/>
    </source>
</evidence>
<dbReference type="Gene3D" id="2.60.120.650">
    <property type="entry name" value="Cupin"/>
    <property type="match status" value="1"/>
</dbReference>
<protein>
    <recommendedName>
        <fullName evidence="7">RRM domain-containing protein</fullName>
    </recommendedName>
</protein>
<dbReference type="GO" id="GO:0005634">
    <property type="term" value="C:nucleus"/>
    <property type="evidence" value="ECO:0007669"/>
    <property type="project" value="TreeGrafter"/>
</dbReference>
<dbReference type="SMART" id="SM00558">
    <property type="entry name" value="JmjC"/>
    <property type="match status" value="1"/>
</dbReference>
<feature type="domain" description="JmjN" evidence="3">
    <location>
        <begin position="8"/>
        <end position="49"/>
    </location>
</feature>
<dbReference type="GO" id="GO:0032454">
    <property type="term" value="F:histone H3K9 demethylase activity"/>
    <property type="evidence" value="ECO:0007669"/>
    <property type="project" value="TreeGrafter"/>
</dbReference>
<dbReference type="SMART" id="SM00360">
    <property type="entry name" value="RRM"/>
    <property type="match status" value="2"/>
</dbReference>
<evidence type="ECO:0000259" key="2">
    <source>
        <dbReference type="PROSITE" id="PS50102"/>
    </source>
</evidence>
<feature type="domain" description="JmjC" evidence="4">
    <location>
        <begin position="129"/>
        <end position="289"/>
    </location>
</feature>
<evidence type="ECO:0000259" key="3">
    <source>
        <dbReference type="PROSITE" id="PS51183"/>
    </source>
</evidence>
<evidence type="ECO:0000313" key="6">
    <source>
        <dbReference type="Proteomes" id="UP000663828"/>
    </source>
</evidence>
<evidence type="ECO:0000259" key="4">
    <source>
        <dbReference type="PROSITE" id="PS51184"/>
    </source>
</evidence>
<dbReference type="SUPFAM" id="SSF51197">
    <property type="entry name" value="Clavaminate synthase-like"/>
    <property type="match status" value="1"/>
</dbReference>
<evidence type="ECO:0000313" key="5">
    <source>
        <dbReference type="EMBL" id="CAF1231490.1"/>
    </source>
</evidence>
<dbReference type="Pfam" id="PF00076">
    <property type="entry name" value="RRM_1"/>
    <property type="match status" value="1"/>
</dbReference>
<dbReference type="InterPro" id="IPR003349">
    <property type="entry name" value="JmjN"/>
</dbReference>